<evidence type="ECO:0000259" key="1">
    <source>
        <dbReference type="Pfam" id="PF00857"/>
    </source>
</evidence>
<organism evidence="2 3">
    <name type="scientific">Paludibacterium paludis</name>
    <dbReference type="NCBI Taxonomy" id="1225769"/>
    <lineage>
        <taxon>Bacteria</taxon>
        <taxon>Pseudomonadati</taxon>
        <taxon>Pseudomonadota</taxon>
        <taxon>Betaproteobacteria</taxon>
        <taxon>Neisseriales</taxon>
        <taxon>Chromobacteriaceae</taxon>
        <taxon>Paludibacterium</taxon>
    </lineage>
</organism>
<dbReference type="Proteomes" id="UP000645257">
    <property type="component" value="Unassembled WGS sequence"/>
</dbReference>
<dbReference type="InterPro" id="IPR050993">
    <property type="entry name" value="Isochorismatase_domain"/>
</dbReference>
<reference evidence="2" key="1">
    <citation type="journal article" date="2014" name="Int. J. Syst. Evol. Microbiol.">
        <title>Complete genome sequence of Corynebacterium casei LMG S-19264T (=DSM 44701T), isolated from a smear-ripened cheese.</title>
        <authorList>
            <consortium name="US DOE Joint Genome Institute (JGI-PGF)"/>
            <person name="Walter F."/>
            <person name="Albersmeier A."/>
            <person name="Kalinowski J."/>
            <person name="Ruckert C."/>
        </authorList>
    </citation>
    <scope>NUCLEOTIDE SEQUENCE</scope>
    <source>
        <strain evidence="2">KCTC 32182</strain>
    </source>
</reference>
<evidence type="ECO:0000313" key="3">
    <source>
        <dbReference type="Proteomes" id="UP000645257"/>
    </source>
</evidence>
<proteinExistence type="predicted"/>
<evidence type="ECO:0000313" key="2">
    <source>
        <dbReference type="EMBL" id="GGY27263.1"/>
    </source>
</evidence>
<dbReference type="Gene3D" id="3.40.50.850">
    <property type="entry name" value="Isochorismatase-like"/>
    <property type="match status" value="1"/>
</dbReference>
<keyword evidence="3" id="KW-1185">Reference proteome</keyword>
<name>A0A918P6T3_9NEIS</name>
<accession>A0A918P6T3</accession>
<dbReference type="Pfam" id="PF00857">
    <property type="entry name" value="Isochorismatase"/>
    <property type="match status" value="1"/>
</dbReference>
<dbReference type="PANTHER" id="PTHR14119">
    <property type="entry name" value="HYDROLASE"/>
    <property type="match status" value="1"/>
</dbReference>
<dbReference type="AlphaFoldDB" id="A0A918P6T3"/>
<dbReference type="InterPro" id="IPR036380">
    <property type="entry name" value="Isochorismatase-like_sf"/>
</dbReference>
<comment type="caution">
    <text evidence="2">The sequence shown here is derived from an EMBL/GenBank/DDBJ whole genome shotgun (WGS) entry which is preliminary data.</text>
</comment>
<dbReference type="GO" id="GO:0016787">
    <property type="term" value="F:hydrolase activity"/>
    <property type="evidence" value="ECO:0007669"/>
    <property type="project" value="UniProtKB-KW"/>
</dbReference>
<dbReference type="RefSeq" id="WP_189536435.1">
    <property type="nucleotide sequence ID" value="NZ_BMYX01000024.1"/>
</dbReference>
<sequence>MMMKRETATLLVVDVQEKLLPAILDAQALLARVGWLIDAAVATALPVVFSEQYPKGLGGTVPELKERAPEAGIVDKVHFSCMAEHCLPASLMARPQVIVCGMESHVCVLQTVMQLLDAGKEVFVVVDAIGSRAALDHDTAIARMTQAGAVPVTREMVLFEMLEKAGTESFKAASKRFLQGAQPR</sequence>
<reference evidence="2" key="2">
    <citation type="submission" date="2020-09" db="EMBL/GenBank/DDBJ databases">
        <authorList>
            <person name="Sun Q."/>
            <person name="Kim S."/>
        </authorList>
    </citation>
    <scope>NUCLEOTIDE SEQUENCE</scope>
    <source>
        <strain evidence="2">KCTC 32182</strain>
    </source>
</reference>
<dbReference type="CDD" id="cd01012">
    <property type="entry name" value="YcaC_related"/>
    <property type="match status" value="1"/>
</dbReference>
<feature type="domain" description="Isochorismatase-like" evidence="1">
    <location>
        <begin position="9"/>
        <end position="155"/>
    </location>
</feature>
<keyword evidence="2" id="KW-0378">Hydrolase</keyword>
<protein>
    <submittedName>
        <fullName evidence="2">Hydrolase</fullName>
    </submittedName>
</protein>
<gene>
    <name evidence="2" type="ORF">GCM10011289_33360</name>
</gene>
<dbReference type="PANTHER" id="PTHR14119:SF3">
    <property type="entry name" value="ISOCHORISMATASE DOMAIN-CONTAINING PROTEIN 2"/>
    <property type="match status" value="1"/>
</dbReference>
<dbReference type="SUPFAM" id="SSF52499">
    <property type="entry name" value="Isochorismatase-like hydrolases"/>
    <property type="match status" value="1"/>
</dbReference>
<dbReference type="EMBL" id="BMYX01000024">
    <property type="protein sequence ID" value="GGY27263.1"/>
    <property type="molecule type" value="Genomic_DNA"/>
</dbReference>
<dbReference type="InterPro" id="IPR000868">
    <property type="entry name" value="Isochorismatase-like_dom"/>
</dbReference>